<keyword evidence="2 5" id="KW-0812">Transmembrane</keyword>
<dbReference type="OrthoDB" id="541710at2759"/>
<evidence type="ECO:0000256" key="3">
    <source>
        <dbReference type="ARBA" id="ARBA00022989"/>
    </source>
</evidence>
<feature type="transmembrane region" description="Helical" evidence="5">
    <location>
        <begin position="145"/>
        <end position="164"/>
    </location>
</feature>
<evidence type="ECO:0000256" key="4">
    <source>
        <dbReference type="ARBA" id="ARBA00023136"/>
    </source>
</evidence>
<dbReference type="GO" id="GO:0005783">
    <property type="term" value="C:endoplasmic reticulum"/>
    <property type="evidence" value="ECO:0007669"/>
    <property type="project" value="TreeGrafter"/>
</dbReference>
<dbReference type="RefSeq" id="XP_018294820.1">
    <property type="nucleotide sequence ID" value="XM_018441057.1"/>
</dbReference>
<evidence type="ECO:0000256" key="5">
    <source>
        <dbReference type="SAM" id="Phobius"/>
    </source>
</evidence>
<accession>A0A163E5F1</accession>
<gene>
    <name evidence="7" type="ORF">PHYBLDRAFT_63019</name>
</gene>
<dbReference type="EMBL" id="KV440975">
    <property type="protein sequence ID" value="OAD76780.1"/>
    <property type="molecule type" value="Genomic_DNA"/>
</dbReference>
<keyword evidence="4 5" id="KW-0472">Membrane</keyword>
<comment type="subcellular location">
    <subcellularLocation>
        <location evidence="1">Endomembrane system</location>
        <topology evidence="1">Multi-pass membrane protein</topology>
    </subcellularLocation>
</comment>
<dbReference type="InParanoid" id="A0A163E5F1"/>
<dbReference type="AlphaFoldDB" id="A0A163E5F1"/>
<dbReference type="UniPathway" id="UPA00378"/>
<evidence type="ECO:0000313" key="8">
    <source>
        <dbReference type="Proteomes" id="UP000077315"/>
    </source>
</evidence>
<feature type="transmembrane region" description="Helical" evidence="5">
    <location>
        <begin position="233"/>
        <end position="250"/>
    </location>
</feature>
<dbReference type="InterPro" id="IPR001104">
    <property type="entry name" value="3-oxo-5_a-steroid_4-DH_C"/>
</dbReference>
<proteinExistence type="predicted"/>
<evidence type="ECO:0000256" key="2">
    <source>
        <dbReference type="ARBA" id="ARBA00022692"/>
    </source>
</evidence>
<dbReference type="PANTHER" id="PTHR14624:SF0">
    <property type="entry name" value="POLYPRENOL REDUCTASE"/>
    <property type="match status" value="1"/>
</dbReference>
<dbReference type="GO" id="GO:0003865">
    <property type="term" value="F:3-oxo-5-alpha-steroid 4-dehydrogenase activity"/>
    <property type="evidence" value="ECO:0007669"/>
    <property type="project" value="TreeGrafter"/>
</dbReference>
<feature type="domain" description="3-oxo-5-alpha-steroid 4-dehydrogenase C-terminal" evidence="6">
    <location>
        <begin position="178"/>
        <end position="303"/>
    </location>
</feature>
<organism evidence="7 8">
    <name type="scientific">Phycomyces blakesleeanus (strain ATCC 8743b / DSM 1359 / FGSC 10004 / NBRC 33097 / NRRL 1555)</name>
    <dbReference type="NCBI Taxonomy" id="763407"/>
    <lineage>
        <taxon>Eukaryota</taxon>
        <taxon>Fungi</taxon>
        <taxon>Fungi incertae sedis</taxon>
        <taxon>Mucoromycota</taxon>
        <taxon>Mucoromycotina</taxon>
        <taxon>Mucoromycetes</taxon>
        <taxon>Mucorales</taxon>
        <taxon>Phycomycetaceae</taxon>
        <taxon>Phycomyces</taxon>
    </lineage>
</organism>
<keyword evidence="8" id="KW-1185">Reference proteome</keyword>
<dbReference type="VEuPathDB" id="FungiDB:PHYBLDRAFT_63019"/>
<dbReference type="Pfam" id="PF02544">
    <property type="entry name" value="Steroid_dh"/>
    <property type="match status" value="1"/>
</dbReference>
<dbReference type="GeneID" id="29001963"/>
<dbReference type="GO" id="GO:0006488">
    <property type="term" value="P:dolichol-linked oligosaccharide biosynthetic process"/>
    <property type="evidence" value="ECO:0007669"/>
    <property type="project" value="InterPro"/>
</dbReference>
<protein>
    <recommendedName>
        <fullName evidence="6">3-oxo-5-alpha-steroid 4-dehydrogenase C-terminal domain-containing protein</fullName>
    </recommendedName>
</protein>
<name>A0A163E5F1_PHYB8</name>
<evidence type="ECO:0000256" key="1">
    <source>
        <dbReference type="ARBA" id="ARBA00004127"/>
    </source>
</evidence>
<sequence length="303" mass="34579">MYLIIVLCGCLAILTILSFVSKHIALLRSSVLAYGKLDYTADQPLTAMARWIKNITVPKTWFCHFYAVGLMAAIECIIEITLALQWKVFGPVLTVLRLWDTPQGSRHLGLGECLVGLGLMTIHLARRLYESMMIERPSANARMHFSHYLAGMGFYGAMVIGAWLEGAANFGIWQPIKVEPFTLPWTTIPSIGLFIYASYHQHTCHKILASLRTPKTRNAYVIPRGDWFENLVVPHYFADILVYVSLWILYQGRNWTLTFGLVWTIVNLGVTAGETDQWYRKTFGKRYNDAFPRSRSLLLPHIY</sequence>
<dbReference type="GO" id="GO:0016095">
    <property type="term" value="P:polyprenol catabolic process"/>
    <property type="evidence" value="ECO:0007669"/>
    <property type="project" value="TreeGrafter"/>
</dbReference>
<dbReference type="InterPro" id="IPR039698">
    <property type="entry name" value="Dfg10/SRD5A3"/>
</dbReference>
<keyword evidence="3 5" id="KW-1133">Transmembrane helix</keyword>
<feature type="transmembrane region" description="Helical" evidence="5">
    <location>
        <begin position="107"/>
        <end position="125"/>
    </location>
</feature>
<evidence type="ECO:0000259" key="6">
    <source>
        <dbReference type="Pfam" id="PF02544"/>
    </source>
</evidence>
<evidence type="ECO:0000313" key="7">
    <source>
        <dbReference type="EMBL" id="OAD76780.1"/>
    </source>
</evidence>
<dbReference type="STRING" id="763407.A0A163E5F1"/>
<dbReference type="FunCoup" id="A0A163E5F1">
    <property type="interactions" value="508"/>
</dbReference>
<reference evidence="8" key="1">
    <citation type="submission" date="2015-06" db="EMBL/GenBank/DDBJ databases">
        <title>Expansion of signal transduction pathways in fungi by whole-genome duplication.</title>
        <authorList>
            <consortium name="DOE Joint Genome Institute"/>
            <person name="Corrochano L.M."/>
            <person name="Kuo A."/>
            <person name="Marcet-Houben M."/>
            <person name="Polaino S."/>
            <person name="Salamov A."/>
            <person name="Villalobos J.M."/>
            <person name="Alvarez M.I."/>
            <person name="Avalos J."/>
            <person name="Benito E.P."/>
            <person name="Benoit I."/>
            <person name="Burger G."/>
            <person name="Camino L.P."/>
            <person name="Canovas D."/>
            <person name="Cerda-Olmedo E."/>
            <person name="Cheng J.-F."/>
            <person name="Dominguez A."/>
            <person name="Elias M."/>
            <person name="Eslava A.P."/>
            <person name="Glaser F."/>
            <person name="Grimwood J."/>
            <person name="Gutierrez G."/>
            <person name="Heitman J."/>
            <person name="Henrissat B."/>
            <person name="Iturriaga E.A."/>
            <person name="Lang B.F."/>
            <person name="Lavin J.L."/>
            <person name="Lee S."/>
            <person name="Li W."/>
            <person name="Lindquist E."/>
            <person name="Lopez-Garcia S."/>
            <person name="Luque E.M."/>
            <person name="Marcos A.T."/>
            <person name="Martin J."/>
            <person name="McCluskey K."/>
            <person name="Medina H.R."/>
            <person name="Miralles-Duran A."/>
            <person name="Miyazaki A."/>
            <person name="Munoz-Torres E."/>
            <person name="Oguiza J.A."/>
            <person name="Ohm R."/>
            <person name="Olmedo M."/>
            <person name="Orejas M."/>
            <person name="Ortiz-Castellanos L."/>
            <person name="Pisabarro A.G."/>
            <person name="Rodriguez-Romero J."/>
            <person name="Ruiz-Herrera J."/>
            <person name="Ruiz-Vazquez R."/>
            <person name="Sanz C."/>
            <person name="Schackwitz W."/>
            <person name="Schmutz J."/>
            <person name="Shahriari M."/>
            <person name="Shelest E."/>
            <person name="Silva-Franco F."/>
            <person name="Soanes D."/>
            <person name="Syed K."/>
            <person name="Tagua V.G."/>
            <person name="Talbot N.J."/>
            <person name="Thon M."/>
            <person name="De vries R.P."/>
            <person name="Wiebenga A."/>
            <person name="Yadav J.S."/>
            <person name="Braun E.L."/>
            <person name="Baker S."/>
            <person name="Garre V."/>
            <person name="Horwitz B."/>
            <person name="Torres-Martinez S."/>
            <person name="Idnurm A."/>
            <person name="Herrera-Estrella A."/>
            <person name="Gabaldon T."/>
            <person name="Grigoriev I.V."/>
        </authorList>
    </citation>
    <scope>NUCLEOTIDE SEQUENCE [LARGE SCALE GENOMIC DNA]</scope>
    <source>
        <strain evidence="8">NRRL 1555(-)</strain>
    </source>
</reference>
<dbReference type="Proteomes" id="UP000077315">
    <property type="component" value="Unassembled WGS sequence"/>
</dbReference>
<dbReference type="PROSITE" id="PS50244">
    <property type="entry name" value="S5A_REDUCTASE"/>
    <property type="match status" value="1"/>
</dbReference>
<dbReference type="PANTHER" id="PTHR14624">
    <property type="entry name" value="DFG10 PROTEIN"/>
    <property type="match status" value="1"/>
</dbReference>